<dbReference type="PANTHER" id="PTHR11559">
    <property type="entry name" value="CARBOXYLESTERASE"/>
    <property type="match status" value="1"/>
</dbReference>
<accession>A0A7I9VBK0</accession>
<evidence type="ECO:0000256" key="4">
    <source>
        <dbReference type="SAM" id="MobiDB-lite"/>
    </source>
</evidence>
<dbReference type="InterPro" id="IPR029058">
    <property type="entry name" value="AB_hydrolase_fold"/>
</dbReference>
<protein>
    <recommendedName>
        <fullName evidence="3">Carboxylic ester hydrolase</fullName>
        <ecNumber evidence="3">3.1.1.-</ecNumber>
    </recommendedName>
</protein>
<dbReference type="SUPFAM" id="SSF53474">
    <property type="entry name" value="alpha/beta-Hydrolases"/>
    <property type="match status" value="1"/>
</dbReference>
<dbReference type="Pfam" id="PF00135">
    <property type="entry name" value="COesterase"/>
    <property type="match status" value="1"/>
</dbReference>
<dbReference type="Proteomes" id="UP000444960">
    <property type="component" value="Unassembled WGS sequence"/>
</dbReference>
<dbReference type="EC" id="3.1.1.-" evidence="3"/>
<dbReference type="InterPro" id="IPR002018">
    <property type="entry name" value="CarbesteraseB"/>
</dbReference>
<dbReference type="EMBL" id="BJOV01000005">
    <property type="protein sequence ID" value="GEE02521.1"/>
    <property type="molecule type" value="Genomic_DNA"/>
</dbReference>
<sequence length="479" mass="49297">MTSASIEHPVVETAYGPVRGRFTPASNGSTVAAFLGIPYAAAPIGGLAVAAPQPPTAWTEPRDARDHGPAAPQVAYPEPIGSILENVSAPGAEYLNADVWTPDVDASGLPVVVWIHGGAFTRGANRISIYRGDSFARDGVVFVGVNYRLGASGFASVDGAPENRGLLDQIAALEWVADNIAAFGGDPSQVTIMGESAGAMSVASLLASPRADGLFHRAIMESGNGVAACTVDDARRVSARISEILGVDATADAWSQVSADGLLAAQTQTALELSMNPDSAIWGESVVRAGLGVMSVFPVIDDDVLPGLPVDSIASGAGAGVPLLAGWNADEFHFFLAPTGLVAAVDAPTAAGVLARAGIDTSHFDDLIAQGVVPGDALCAELTRYGFSDPTTAIADARPGTATFLYEFGRHSPVAGIRAGHAVEIAYVFDHLDDAHSIVGDSPDQSLATRMHAAWTSFIMTGDPGWEAHTPGAQPHLFS</sequence>
<evidence type="ECO:0000313" key="6">
    <source>
        <dbReference type="EMBL" id="GEE02521.1"/>
    </source>
</evidence>
<dbReference type="RefSeq" id="WP_161896188.1">
    <property type="nucleotide sequence ID" value="NZ_BJOV01000005.1"/>
</dbReference>
<evidence type="ECO:0000256" key="3">
    <source>
        <dbReference type="RuleBase" id="RU361235"/>
    </source>
</evidence>
<comment type="similarity">
    <text evidence="1 3">Belongs to the type-B carboxylesterase/lipase family.</text>
</comment>
<dbReference type="InterPro" id="IPR050309">
    <property type="entry name" value="Type-B_Carboxylest/Lipase"/>
</dbReference>
<name>A0A7I9VBK0_9ACTN</name>
<dbReference type="OrthoDB" id="3199405at2"/>
<reference evidence="7" key="1">
    <citation type="submission" date="2019-06" db="EMBL/GenBank/DDBJ databases">
        <title>Gordonia isolated from sludge of a wastewater treatment plant.</title>
        <authorList>
            <person name="Tamura T."/>
            <person name="Aoyama K."/>
            <person name="Kang Y."/>
            <person name="Saito S."/>
            <person name="Akiyama N."/>
            <person name="Yazawa K."/>
            <person name="Gonoi T."/>
            <person name="Mikami Y."/>
        </authorList>
    </citation>
    <scope>NUCLEOTIDE SEQUENCE [LARGE SCALE GENOMIC DNA]</scope>
    <source>
        <strain evidence="7">NBRC 107696</strain>
    </source>
</reference>
<organism evidence="6 7">
    <name type="scientific">Gordonia spumicola</name>
    <dbReference type="NCBI Taxonomy" id="589161"/>
    <lineage>
        <taxon>Bacteria</taxon>
        <taxon>Bacillati</taxon>
        <taxon>Actinomycetota</taxon>
        <taxon>Actinomycetes</taxon>
        <taxon>Mycobacteriales</taxon>
        <taxon>Gordoniaceae</taxon>
        <taxon>Gordonia</taxon>
    </lineage>
</organism>
<proteinExistence type="inferred from homology"/>
<evidence type="ECO:0000259" key="5">
    <source>
        <dbReference type="Pfam" id="PF00135"/>
    </source>
</evidence>
<comment type="caution">
    <text evidence="6">The sequence shown here is derived from an EMBL/GenBank/DDBJ whole genome shotgun (WGS) entry which is preliminary data.</text>
</comment>
<evidence type="ECO:0000256" key="1">
    <source>
        <dbReference type="ARBA" id="ARBA00005964"/>
    </source>
</evidence>
<evidence type="ECO:0000256" key="2">
    <source>
        <dbReference type="ARBA" id="ARBA00022801"/>
    </source>
</evidence>
<dbReference type="PROSITE" id="PS00122">
    <property type="entry name" value="CARBOXYLESTERASE_B_1"/>
    <property type="match status" value="1"/>
</dbReference>
<feature type="domain" description="Carboxylesterase type B" evidence="5">
    <location>
        <begin position="8"/>
        <end position="337"/>
    </location>
</feature>
<gene>
    <name evidence="6" type="ORF">nbrc107696_29670</name>
</gene>
<dbReference type="AlphaFoldDB" id="A0A7I9VBK0"/>
<feature type="region of interest" description="Disordered" evidence="4">
    <location>
        <begin position="53"/>
        <end position="72"/>
    </location>
</feature>
<keyword evidence="2 3" id="KW-0378">Hydrolase</keyword>
<dbReference type="Gene3D" id="3.40.50.1820">
    <property type="entry name" value="alpha/beta hydrolase"/>
    <property type="match status" value="1"/>
</dbReference>
<keyword evidence="7" id="KW-1185">Reference proteome</keyword>
<dbReference type="InterPro" id="IPR019826">
    <property type="entry name" value="Carboxylesterase_B_AS"/>
</dbReference>
<evidence type="ECO:0000313" key="7">
    <source>
        <dbReference type="Proteomes" id="UP000444960"/>
    </source>
</evidence>
<dbReference type="GO" id="GO:0016787">
    <property type="term" value="F:hydrolase activity"/>
    <property type="evidence" value="ECO:0007669"/>
    <property type="project" value="UniProtKB-KW"/>
</dbReference>